<dbReference type="Proteomes" id="UP000575068">
    <property type="component" value="Unassembled WGS sequence"/>
</dbReference>
<keyword evidence="2" id="KW-1185">Reference proteome</keyword>
<sequence>MGCLTSSSSAAKPLSDAWIASRFYRNSPLSNEVRVHWATFNAADGADYNLGNCQMAARILNANLEASAKAEGRQPFSNVGFWCEVGTYSETGGVPIKFDAEYPSDTTGPMRFSE</sequence>
<name>A0A840HRF3_9SPHN</name>
<organism evidence="1 2">
    <name type="scientific">Rhizorhapis suberifaciens</name>
    <name type="common">corky root of lettuce</name>
    <dbReference type="NCBI Taxonomy" id="13656"/>
    <lineage>
        <taxon>Bacteria</taxon>
        <taxon>Pseudomonadati</taxon>
        <taxon>Pseudomonadota</taxon>
        <taxon>Alphaproteobacteria</taxon>
        <taxon>Sphingomonadales</taxon>
        <taxon>Sphingomonadaceae</taxon>
        <taxon>Rhizorhapis</taxon>
    </lineage>
</organism>
<protein>
    <submittedName>
        <fullName evidence="1">Uncharacterized protein</fullName>
    </submittedName>
</protein>
<evidence type="ECO:0000313" key="1">
    <source>
        <dbReference type="EMBL" id="MBB4640190.1"/>
    </source>
</evidence>
<dbReference type="AlphaFoldDB" id="A0A840HRF3"/>
<dbReference type="RefSeq" id="WP_184474062.1">
    <property type="nucleotide sequence ID" value="NZ_JACHOV010000002.1"/>
</dbReference>
<proteinExistence type="predicted"/>
<comment type="caution">
    <text evidence="1">The sequence shown here is derived from an EMBL/GenBank/DDBJ whole genome shotgun (WGS) entry which is preliminary data.</text>
</comment>
<evidence type="ECO:0000313" key="2">
    <source>
        <dbReference type="Proteomes" id="UP000575068"/>
    </source>
</evidence>
<gene>
    <name evidence="1" type="ORF">HNQ99_000478</name>
</gene>
<reference evidence="1 2" key="1">
    <citation type="submission" date="2020-08" db="EMBL/GenBank/DDBJ databases">
        <title>Genomic Encyclopedia of Type Strains, Phase IV (KMG-IV): sequencing the most valuable type-strain genomes for metagenomic binning, comparative biology and taxonomic classification.</title>
        <authorList>
            <person name="Goeker M."/>
        </authorList>
    </citation>
    <scope>NUCLEOTIDE SEQUENCE [LARGE SCALE GENOMIC DNA]</scope>
    <source>
        <strain evidence="1 2">DSM 7465</strain>
    </source>
</reference>
<accession>A0A840HRF3</accession>
<dbReference type="EMBL" id="JACHOV010000002">
    <property type="protein sequence ID" value="MBB4640190.1"/>
    <property type="molecule type" value="Genomic_DNA"/>
</dbReference>